<reference evidence="2" key="1">
    <citation type="journal article" date="2005" name="Nature">
        <title>The map-based sequence of the rice genome.</title>
        <authorList>
            <consortium name="International rice genome sequencing project (IRGSP)"/>
            <person name="Matsumoto T."/>
            <person name="Wu J."/>
            <person name="Kanamori H."/>
            <person name="Katayose Y."/>
            <person name="Fujisawa M."/>
            <person name="Namiki N."/>
            <person name="Mizuno H."/>
            <person name="Yamamoto K."/>
            <person name="Antonio B.A."/>
            <person name="Baba T."/>
            <person name="Sakata K."/>
            <person name="Nagamura Y."/>
            <person name="Aoki H."/>
            <person name="Arikawa K."/>
            <person name="Arita K."/>
            <person name="Bito T."/>
            <person name="Chiden Y."/>
            <person name="Fujitsuka N."/>
            <person name="Fukunaka R."/>
            <person name="Hamada M."/>
            <person name="Harada C."/>
            <person name="Hayashi A."/>
            <person name="Hijishita S."/>
            <person name="Honda M."/>
            <person name="Hosokawa S."/>
            <person name="Ichikawa Y."/>
            <person name="Idonuma A."/>
            <person name="Iijima M."/>
            <person name="Ikeda M."/>
            <person name="Ikeno M."/>
            <person name="Ito K."/>
            <person name="Ito S."/>
            <person name="Ito T."/>
            <person name="Ito Y."/>
            <person name="Ito Y."/>
            <person name="Iwabuchi A."/>
            <person name="Kamiya K."/>
            <person name="Karasawa W."/>
            <person name="Kurita K."/>
            <person name="Katagiri S."/>
            <person name="Kikuta A."/>
            <person name="Kobayashi H."/>
            <person name="Kobayashi N."/>
            <person name="Machita K."/>
            <person name="Maehara T."/>
            <person name="Masukawa M."/>
            <person name="Mizubayashi T."/>
            <person name="Mukai Y."/>
            <person name="Nagasaki H."/>
            <person name="Nagata Y."/>
            <person name="Naito S."/>
            <person name="Nakashima M."/>
            <person name="Nakama Y."/>
            <person name="Nakamichi Y."/>
            <person name="Nakamura M."/>
            <person name="Meguro A."/>
            <person name="Negishi M."/>
            <person name="Ohta I."/>
            <person name="Ohta T."/>
            <person name="Okamoto M."/>
            <person name="Ono N."/>
            <person name="Saji S."/>
            <person name="Sakaguchi M."/>
            <person name="Sakai K."/>
            <person name="Shibata M."/>
            <person name="Shimokawa T."/>
            <person name="Song J."/>
            <person name="Takazaki Y."/>
            <person name="Terasawa K."/>
            <person name="Tsugane M."/>
            <person name="Tsuji K."/>
            <person name="Ueda S."/>
            <person name="Waki K."/>
            <person name="Yamagata H."/>
            <person name="Yamamoto M."/>
            <person name="Yamamoto S."/>
            <person name="Yamane H."/>
            <person name="Yoshiki S."/>
            <person name="Yoshihara R."/>
            <person name="Yukawa K."/>
            <person name="Zhong H."/>
            <person name="Yano M."/>
            <person name="Yuan Q."/>
            <person name="Ouyang S."/>
            <person name="Liu J."/>
            <person name="Jones K.M."/>
            <person name="Gansberger K."/>
            <person name="Moffat K."/>
            <person name="Hill J."/>
            <person name="Bera J."/>
            <person name="Fadrosh D."/>
            <person name="Jin S."/>
            <person name="Johri S."/>
            <person name="Kim M."/>
            <person name="Overton L."/>
            <person name="Reardon M."/>
            <person name="Tsitrin T."/>
            <person name="Vuong H."/>
            <person name="Weaver B."/>
            <person name="Ciecko A."/>
            <person name="Tallon L."/>
            <person name="Jackson J."/>
            <person name="Pai G."/>
            <person name="Aken S.V."/>
            <person name="Utterback T."/>
            <person name="Reidmuller S."/>
            <person name="Feldblyum T."/>
            <person name="Hsiao J."/>
            <person name="Zismann V."/>
            <person name="Iobst S."/>
            <person name="de Vazeille A.R."/>
            <person name="Buell C.R."/>
            <person name="Ying K."/>
            <person name="Li Y."/>
            <person name="Lu T."/>
            <person name="Huang Y."/>
            <person name="Zhao Q."/>
            <person name="Feng Q."/>
            <person name="Zhang L."/>
            <person name="Zhu J."/>
            <person name="Weng Q."/>
            <person name="Mu J."/>
            <person name="Lu Y."/>
            <person name="Fan D."/>
            <person name="Liu Y."/>
            <person name="Guan J."/>
            <person name="Zhang Y."/>
            <person name="Yu S."/>
            <person name="Liu X."/>
            <person name="Zhang Y."/>
            <person name="Hong G."/>
            <person name="Han B."/>
            <person name="Choisne N."/>
            <person name="Demange N."/>
            <person name="Orjeda G."/>
            <person name="Samain S."/>
            <person name="Cattolico L."/>
            <person name="Pelletier E."/>
            <person name="Couloux A."/>
            <person name="Segurens B."/>
            <person name="Wincker P."/>
            <person name="D'Hont A."/>
            <person name="Scarpelli C."/>
            <person name="Weissenbach J."/>
            <person name="Salanoubat M."/>
            <person name="Quetier F."/>
            <person name="Yu Y."/>
            <person name="Kim H.R."/>
            <person name="Rambo T."/>
            <person name="Currie J."/>
            <person name="Collura K."/>
            <person name="Luo M."/>
            <person name="Yang T."/>
            <person name="Ammiraju J.S.S."/>
            <person name="Engler F."/>
            <person name="Soderlund C."/>
            <person name="Wing R.A."/>
            <person name="Palmer L.E."/>
            <person name="de la Bastide M."/>
            <person name="Spiegel L."/>
            <person name="Nascimento L."/>
            <person name="Zutavern T."/>
            <person name="O'Shaughnessy A."/>
            <person name="Dike S."/>
            <person name="Dedhia N."/>
            <person name="Preston R."/>
            <person name="Balija V."/>
            <person name="McCombie W.R."/>
            <person name="Chow T."/>
            <person name="Chen H."/>
            <person name="Chung M."/>
            <person name="Chen C."/>
            <person name="Shaw J."/>
            <person name="Wu H."/>
            <person name="Hsiao K."/>
            <person name="Chao Y."/>
            <person name="Chu M."/>
            <person name="Cheng C."/>
            <person name="Hour A."/>
            <person name="Lee P."/>
            <person name="Lin S."/>
            <person name="Lin Y."/>
            <person name="Liou J."/>
            <person name="Liu S."/>
            <person name="Hsing Y."/>
            <person name="Raghuvanshi S."/>
            <person name="Mohanty A."/>
            <person name="Bharti A.K."/>
            <person name="Gaur A."/>
            <person name="Gupta V."/>
            <person name="Kumar D."/>
            <person name="Ravi V."/>
            <person name="Vij S."/>
            <person name="Kapur A."/>
            <person name="Khurana P."/>
            <person name="Khurana P."/>
            <person name="Khurana J.P."/>
            <person name="Tyagi A.K."/>
            <person name="Gaikwad K."/>
            <person name="Singh A."/>
            <person name="Dalal V."/>
            <person name="Srivastava S."/>
            <person name="Dixit A."/>
            <person name="Pal A.K."/>
            <person name="Ghazi I.A."/>
            <person name="Yadav M."/>
            <person name="Pandit A."/>
            <person name="Bhargava A."/>
            <person name="Sureshbabu K."/>
            <person name="Batra K."/>
            <person name="Sharma T.R."/>
            <person name="Mohapatra T."/>
            <person name="Singh N.K."/>
            <person name="Messing J."/>
            <person name="Nelson A.B."/>
            <person name="Fuks G."/>
            <person name="Kavchok S."/>
            <person name="Keizer G."/>
            <person name="Linton E."/>
            <person name="Llaca V."/>
            <person name="Song R."/>
            <person name="Tanyolac B."/>
            <person name="Young S."/>
            <person name="Ho-Il K."/>
            <person name="Hahn J.H."/>
            <person name="Sangsakoo G."/>
            <person name="Vanavichit A."/>
            <person name="de Mattos Luiz.A.T."/>
            <person name="Zimmer P.D."/>
            <person name="Malone G."/>
            <person name="Dellagostin O."/>
            <person name="de Oliveira A.C."/>
            <person name="Bevan M."/>
            <person name="Bancroft I."/>
            <person name="Minx P."/>
            <person name="Cordum H."/>
            <person name="Wilson R."/>
            <person name="Cheng Z."/>
            <person name="Jin W."/>
            <person name="Jiang J."/>
            <person name="Leong S.A."/>
            <person name="Iwama H."/>
            <person name="Gojobori T."/>
            <person name="Itoh T."/>
            <person name="Niimura Y."/>
            <person name="Fujii Y."/>
            <person name="Habara T."/>
            <person name="Sakai H."/>
            <person name="Sato Y."/>
            <person name="Wilson G."/>
            <person name="Kumar K."/>
            <person name="McCouch S."/>
            <person name="Juretic N."/>
            <person name="Hoen D."/>
            <person name="Wright S."/>
            <person name="Bruskiewich R."/>
            <person name="Bureau T."/>
            <person name="Miyao A."/>
            <person name="Hirochika H."/>
            <person name="Nishikawa T."/>
            <person name="Kadowaki K."/>
            <person name="Sugiura M."/>
            <person name="Burr B."/>
            <person name="Sasaki T."/>
        </authorList>
    </citation>
    <scope>NUCLEOTIDE SEQUENCE [LARGE SCALE GENOMIC DNA]</scope>
    <source>
        <strain evidence="2">cv. Nipponbare</strain>
    </source>
</reference>
<protein>
    <submittedName>
        <fullName evidence="1">Uncharacterized protein</fullName>
    </submittedName>
</protein>
<proteinExistence type="predicted"/>
<evidence type="ECO:0000313" key="1">
    <source>
        <dbReference type="EMBL" id="BAD23733.1"/>
    </source>
</evidence>
<name>Q6K217_ORYSJ</name>
<organism evidence="1 2">
    <name type="scientific">Oryza sativa subsp. japonica</name>
    <name type="common">Rice</name>
    <dbReference type="NCBI Taxonomy" id="39947"/>
    <lineage>
        <taxon>Eukaryota</taxon>
        <taxon>Viridiplantae</taxon>
        <taxon>Streptophyta</taxon>
        <taxon>Embryophyta</taxon>
        <taxon>Tracheophyta</taxon>
        <taxon>Spermatophyta</taxon>
        <taxon>Magnoliopsida</taxon>
        <taxon>Liliopsida</taxon>
        <taxon>Poales</taxon>
        <taxon>Poaceae</taxon>
        <taxon>BOP clade</taxon>
        <taxon>Oryzoideae</taxon>
        <taxon>Oryzeae</taxon>
        <taxon>Oryzinae</taxon>
        <taxon>Oryza</taxon>
        <taxon>Oryza sativa</taxon>
    </lineage>
</organism>
<accession>Q6K217</accession>
<dbReference type="EMBL" id="AP006168">
    <property type="protein sequence ID" value="BAD23733.1"/>
    <property type="molecule type" value="Genomic_DNA"/>
</dbReference>
<dbReference type="Proteomes" id="UP000000763">
    <property type="component" value="Chromosome 2"/>
</dbReference>
<dbReference type="AlphaFoldDB" id="Q6K217"/>
<evidence type="ECO:0000313" key="2">
    <source>
        <dbReference type="Proteomes" id="UP000000763"/>
    </source>
</evidence>
<reference evidence="2" key="2">
    <citation type="journal article" date="2008" name="Nucleic Acids Res.">
        <title>The rice annotation project database (RAP-DB): 2008 update.</title>
        <authorList>
            <consortium name="The rice annotation project (RAP)"/>
        </authorList>
    </citation>
    <scope>GENOME REANNOTATION</scope>
    <source>
        <strain evidence="2">cv. Nipponbare</strain>
    </source>
</reference>
<gene>
    <name evidence="1" type="primary">B1469H02.20</name>
</gene>
<sequence length="79" mass="8869">MVLKGGFVDVVFLLPSRRSLYLSRGWWRAARAGAAEARAWRGGLRAEETREWRCRHWSGGGGGARAELHRLLADSDQAF</sequence>